<dbReference type="EMBL" id="JAADYS010003538">
    <property type="protein sequence ID" value="KAF4446381.1"/>
    <property type="molecule type" value="Genomic_DNA"/>
</dbReference>
<evidence type="ECO:0000313" key="2">
    <source>
        <dbReference type="EMBL" id="KAF4446381.1"/>
    </source>
</evidence>
<dbReference type="InterPro" id="IPR052523">
    <property type="entry name" value="Trichothecene_AcTrans"/>
</dbReference>
<keyword evidence="3" id="KW-1185">Reference proteome</keyword>
<dbReference type="OrthoDB" id="2115692at2759"/>
<feature type="domain" description="N-acetyltransferase" evidence="1">
    <location>
        <begin position="155"/>
        <end position="196"/>
    </location>
</feature>
<reference evidence="2 3" key="1">
    <citation type="submission" date="2020-01" db="EMBL/GenBank/DDBJ databases">
        <title>Identification and distribution of gene clusters putatively required for synthesis of sphingolipid metabolism inhibitors in phylogenetically diverse species of the filamentous fungus Fusarium.</title>
        <authorList>
            <person name="Kim H.-S."/>
            <person name="Busman M."/>
            <person name="Brown D.W."/>
            <person name="Divon H."/>
            <person name="Uhlig S."/>
            <person name="Proctor R.H."/>
        </authorList>
    </citation>
    <scope>NUCLEOTIDE SEQUENCE [LARGE SCALE GENOMIC DNA]</scope>
    <source>
        <strain evidence="2 3">NRRL 20459</strain>
    </source>
</reference>
<dbReference type="CDD" id="cd04301">
    <property type="entry name" value="NAT_SF"/>
    <property type="match status" value="1"/>
</dbReference>
<dbReference type="PANTHER" id="PTHR42791:SF1">
    <property type="entry name" value="N-ACETYLTRANSFERASE DOMAIN-CONTAINING PROTEIN"/>
    <property type="match status" value="1"/>
</dbReference>
<organism evidence="2 3">
    <name type="scientific">Fusarium albosuccineum</name>
    <dbReference type="NCBI Taxonomy" id="1237068"/>
    <lineage>
        <taxon>Eukaryota</taxon>
        <taxon>Fungi</taxon>
        <taxon>Dikarya</taxon>
        <taxon>Ascomycota</taxon>
        <taxon>Pezizomycotina</taxon>
        <taxon>Sordariomycetes</taxon>
        <taxon>Hypocreomycetidae</taxon>
        <taxon>Hypocreales</taxon>
        <taxon>Nectriaceae</taxon>
        <taxon>Fusarium</taxon>
        <taxon>Fusarium decemcellulare species complex</taxon>
    </lineage>
</organism>
<dbReference type="Proteomes" id="UP000554235">
    <property type="component" value="Unassembled WGS sequence"/>
</dbReference>
<dbReference type="AlphaFoldDB" id="A0A8H4KAL6"/>
<dbReference type="Gene3D" id="3.40.630.30">
    <property type="match status" value="1"/>
</dbReference>
<protein>
    <submittedName>
        <fullName evidence="2">Acyl- N-acyltransferase</fullName>
    </submittedName>
</protein>
<sequence length="244" mass="27157">MLIRIATREDIPAAGAVAAAAYIDDEQDAFMFPGRKKCPEKYLKTKESIIRHGMDDPTGTVIVAESEEGDDGWTGNHEFMGFCIWYRDGDNEKTKDDEKRQPLLSRIKSCISNFEIVQYASDMLDPLVSASNAATMARTCRSPSSKRYFGTDPGDYAMYGIMDIAVDLKYQGRGVARKLVEWGMAKATEEGVPIELSATPAGSALYSKLRFKKIGVWRWRPGMEGSDGMSGWDIMKWQATGDSF</sequence>
<accession>A0A8H4KAL6</accession>
<dbReference type="InterPro" id="IPR016181">
    <property type="entry name" value="Acyl_CoA_acyltransferase"/>
</dbReference>
<keyword evidence="2" id="KW-0012">Acyltransferase</keyword>
<dbReference type="PANTHER" id="PTHR42791">
    <property type="entry name" value="GNAT FAMILY ACETYLTRANSFERASE"/>
    <property type="match status" value="1"/>
</dbReference>
<evidence type="ECO:0000313" key="3">
    <source>
        <dbReference type="Proteomes" id="UP000554235"/>
    </source>
</evidence>
<gene>
    <name evidence="2" type="ORF">FALBO_17084</name>
</gene>
<proteinExistence type="predicted"/>
<dbReference type="SUPFAM" id="SSF55729">
    <property type="entry name" value="Acyl-CoA N-acyltransferases (Nat)"/>
    <property type="match status" value="1"/>
</dbReference>
<dbReference type="GO" id="GO:0016747">
    <property type="term" value="F:acyltransferase activity, transferring groups other than amino-acyl groups"/>
    <property type="evidence" value="ECO:0007669"/>
    <property type="project" value="InterPro"/>
</dbReference>
<evidence type="ECO:0000259" key="1">
    <source>
        <dbReference type="Pfam" id="PF00583"/>
    </source>
</evidence>
<comment type="caution">
    <text evidence="2">The sequence shown here is derived from an EMBL/GenBank/DDBJ whole genome shotgun (WGS) entry which is preliminary data.</text>
</comment>
<dbReference type="InterPro" id="IPR000182">
    <property type="entry name" value="GNAT_dom"/>
</dbReference>
<keyword evidence="2" id="KW-0808">Transferase</keyword>
<dbReference type="Pfam" id="PF00583">
    <property type="entry name" value="Acetyltransf_1"/>
    <property type="match status" value="1"/>
</dbReference>
<name>A0A8H4KAL6_9HYPO</name>